<evidence type="ECO:0008006" key="3">
    <source>
        <dbReference type="Google" id="ProtNLM"/>
    </source>
</evidence>
<dbReference type="GO" id="GO:0032008">
    <property type="term" value="P:positive regulation of TOR signaling"/>
    <property type="evidence" value="ECO:0007669"/>
    <property type="project" value="InterPro"/>
</dbReference>
<dbReference type="InterPro" id="IPR037587">
    <property type="entry name" value="LAMTOR2-like"/>
</dbReference>
<name>A0A8H7Q7H7_9FUNG</name>
<dbReference type="EMBL" id="JAEPRA010000004">
    <property type="protein sequence ID" value="KAG2186735.1"/>
    <property type="molecule type" value="Genomic_DNA"/>
</dbReference>
<accession>A0A8H7Q7H7</accession>
<dbReference type="GO" id="GO:0005085">
    <property type="term" value="F:guanyl-nucleotide exchange factor activity"/>
    <property type="evidence" value="ECO:0007669"/>
    <property type="project" value="InterPro"/>
</dbReference>
<proteinExistence type="predicted"/>
<comment type="caution">
    <text evidence="1">The sequence shown here is derived from an EMBL/GenBank/DDBJ whole genome shotgun (WGS) entry which is preliminary data.</text>
</comment>
<evidence type="ECO:0000313" key="1">
    <source>
        <dbReference type="EMBL" id="KAG2186735.1"/>
    </source>
</evidence>
<reference evidence="1" key="1">
    <citation type="submission" date="2020-12" db="EMBL/GenBank/DDBJ databases">
        <title>Metabolic potential, ecology and presence of endohyphal bacteria is reflected in genomic diversity of Mucoromycotina.</title>
        <authorList>
            <person name="Muszewska A."/>
            <person name="Okrasinska A."/>
            <person name="Steczkiewicz K."/>
            <person name="Drgas O."/>
            <person name="Orlowska M."/>
            <person name="Perlinska-Lenart U."/>
            <person name="Aleksandrzak-Piekarczyk T."/>
            <person name="Szatraj K."/>
            <person name="Zielenkiewicz U."/>
            <person name="Pilsyk S."/>
            <person name="Malc E."/>
            <person name="Mieczkowski P."/>
            <person name="Kruszewska J.S."/>
            <person name="Biernat P."/>
            <person name="Pawlowska J."/>
        </authorList>
    </citation>
    <scope>NUCLEOTIDE SEQUENCE</scope>
    <source>
        <strain evidence="1">WA0000051536</strain>
    </source>
</reference>
<dbReference type="Proteomes" id="UP000612746">
    <property type="component" value="Unassembled WGS sequence"/>
</dbReference>
<keyword evidence="2" id="KW-1185">Reference proteome</keyword>
<dbReference type="GO" id="GO:0060090">
    <property type="term" value="F:molecular adaptor activity"/>
    <property type="evidence" value="ECO:0007669"/>
    <property type="project" value="InterPro"/>
</dbReference>
<gene>
    <name evidence="1" type="ORF">INT44_002961</name>
</gene>
<evidence type="ECO:0000313" key="2">
    <source>
        <dbReference type="Proteomes" id="UP000612746"/>
    </source>
</evidence>
<dbReference type="PANTHER" id="PTHR13323">
    <property type="entry name" value="LATE ENDOSOMAL/LYSOSOMAL MP1 INTERACTING PROTEIN"/>
    <property type="match status" value="1"/>
</dbReference>
<sequence>MNSGGSLLAFAAASDREARIYAAIAANLWSTYLKSAMTDSSFRNEADGDDLRILILPCEEGVVAVAAPSTMLLCLVGDSTIELGLLKAKVEAVSKHLQEPLERVASYQQ</sequence>
<dbReference type="SUPFAM" id="SSF103196">
    <property type="entry name" value="Roadblock/LC7 domain"/>
    <property type="match status" value="1"/>
</dbReference>
<dbReference type="Gene3D" id="3.30.450.30">
    <property type="entry name" value="Dynein light chain 2a, cytoplasmic"/>
    <property type="match status" value="1"/>
</dbReference>
<protein>
    <recommendedName>
        <fullName evidence="3">Roadblock/LAMTOR2 domain-containing protein</fullName>
    </recommendedName>
</protein>
<dbReference type="OrthoDB" id="271745at2759"/>
<dbReference type="AlphaFoldDB" id="A0A8H7Q7H7"/>
<organism evidence="1 2">
    <name type="scientific">Umbelopsis vinacea</name>
    <dbReference type="NCBI Taxonomy" id="44442"/>
    <lineage>
        <taxon>Eukaryota</taxon>
        <taxon>Fungi</taxon>
        <taxon>Fungi incertae sedis</taxon>
        <taxon>Mucoromycota</taxon>
        <taxon>Mucoromycotina</taxon>
        <taxon>Umbelopsidomycetes</taxon>
        <taxon>Umbelopsidales</taxon>
        <taxon>Umbelopsidaceae</taxon>
        <taxon>Umbelopsis</taxon>
    </lineage>
</organism>